<name>A0A3M9MEH2_9MICO</name>
<keyword evidence="6" id="KW-0813">Transport</keyword>
<protein>
    <submittedName>
        <fullName evidence="8">Metal ABC transporter permease</fullName>
    </submittedName>
</protein>
<reference evidence="8 9" key="1">
    <citation type="submission" date="2018-11" db="EMBL/GenBank/DDBJ databases">
        <title>Draft genome of Simplicispira Flexivirga sp. BO-16.</title>
        <authorList>
            <person name="Im W.T."/>
        </authorList>
    </citation>
    <scope>NUCLEOTIDE SEQUENCE [LARGE SCALE GENOMIC DNA]</scope>
    <source>
        <strain evidence="8 9">BO-16</strain>
    </source>
</reference>
<dbReference type="Proteomes" id="UP000271678">
    <property type="component" value="Unassembled WGS sequence"/>
</dbReference>
<feature type="transmembrane region" description="Helical" evidence="7">
    <location>
        <begin position="21"/>
        <end position="42"/>
    </location>
</feature>
<dbReference type="InterPro" id="IPR037294">
    <property type="entry name" value="ABC_BtuC-like"/>
</dbReference>
<dbReference type="GO" id="GO:0055085">
    <property type="term" value="P:transmembrane transport"/>
    <property type="evidence" value="ECO:0007669"/>
    <property type="project" value="InterPro"/>
</dbReference>
<dbReference type="RefSeq" id="WP_123270702.1">
    <property type="nucleotide sequence ID" value="NZ_RJJQ01000004.1"/>
</dbReference>
<evidence type="ECO:0000256" key="6">
    <source>
        <dbReference type="RuleBase" id="RU003943"/>
    </source>
</evidence>
<feature type="transmembrane region" description="Helical" evidence="7">
    <location>
        <begin position="97"/>
        <end position="115"/>
    </location>
</feature>
<organism evidence="8 9">
    <name type="scientific">Flexivirga caeni</name>
    <dbReference type="NCBI Taxonomy" id="2294115"/>
    <lineage>
        <taxon>Bacteria</taxon>
        <taxon>Bacillati</taxon>
        <taxon>Actinomycetota</taxon>
        <taxon>Actinomycetes</taxon>
        <taxon>Micrococcales</taxon>
        <taxon>Dermacoccaceae</taxon>
        <taxon>Flexivirga</taxon>
    </lineage>
</organism>
<evidence type="ECO:0000256" key="1">
    <source>
        <dbReference type="ARBA" id="ARBA00004141"/>
    </source>
</evidence>
<keyword evidence="9" id="KW-1185">Reference proteome</keyword>
<keyword evidence="5 7" id="KW-0472">Membrane</keyword>
<dbReference type="InterPro" id="IPR001626">
    <property type="entry name" value="ABC_TroCD"/>
</dbReference>
<dbReference type="GO" id="GO:0010043">
    <property type="term" value="P:response to zinc ion"/>
    <property type="evidence" value="ECO:0007669"/>
    <property type="project" value="TreeGrafter"/>
</dbReference>
<dbReference type="Gene3D" id="1.10.3470.10">
    <property type="entry name" value="ABC transporter involved in vitamin B12 uptake, BtuC"/>
    <property type="match status" value="1"/>
</dbReference>
<comment type="subcellular location">
    <subcellularLocation>
        <location evidence="6">Cell membrane</location>
        <topology evidence="6">Multi-pass membrane protein</topology>
    </subcellularLocation>
    <subcellularLocation>
        <location evidence="1">Membrane</location>
        <topology evidence="1">Multi-pass membrane protein</topology>
    </subcellularLocation>
</comment>
<dbReference type="OrthoDB" id="2375762at2"/>
<dbReference type="PANTHER" id="PTHR30477:SF13">
    <property type="entry name" value="IRON TRANSPORT SYSTEM MEMBRANE PROTEIN HI_0360-RELATED"/>
    <property type="match status" value="1"/>
</dbReference>
<proteinExistence type="inferred from homology"/>
<comment type="similarity">
    <text evidence="2 6">Belongs to the ABC-3 integral membrane protein family.</text>
</comment>
<dbReference type="GO" id="GO:0043190">
    <property type="term" value="C:ATP-binding cassette (ABC) transporter complex"/>
    <property type="evidence" value="ECO:0007669"/>
    <property type="project" value="InterPro"/>
</dbReference>
<feature type="transmembrane region" description="Helical" evidence="7">
    <location>
        <begin position="185"/>
        <end position="218"/>
    </location>
</feature>
<evidence type="ECO:0000313" key="8">
    <source>
        <dbReference type="EMBL" id="RNI23961.1"/>
    </source>
</evidence>
<dbReference type="SUPFAM" id="SSF81345">
    <property type="entry name" value="ABC transporter involved in vitamin B12 uptake, BtuC"/>
    <property type="match status" value="1"/>
</dbReference>
<dbReference type="EMBL" id="RJJQ01000004">
    <property type="protein sequence ID" value="RNI23961.1"/>
    <property type="molecule type" value="Genomic_DNA"/>
</dbReference>
<dbReference type="Pfam" id="PF00950">
    <property type="entry name" value="ABC-3"/>
    <property type="match status" value="1"/>
</dbReference>
<dbReference type="PANTHER" id="PTHR30477">
    <property type="entry name" value="ABC-TRANSPORTER METAL-BINDING PROTEIN"/>
    <property type="match status" value="1"/>
</dbReference>
<keyword evidence="4 7" id="KW-1133">Transmembrane helix</keyword>
<evidence type="ECO:0000256" key="7">
    <source>
        <dbReference type="SAM" id="Phobius"/>
    </source>
</evidence>
<feature type="transmembrane region" description="Helical" evidence="7">
    <location>
        <begin position="262"/>
        <end position="283"/>
    </location>
</feature>
<accession>A0A3M9MEH2</accession>
<feature type="transmembrane region" description="Helical" evidence="7">
    <location>
        <begin position="62"/>
        <end position="85"/>
    </location>
</feature>
<sequence>MTAVWDAIFQAGFFSSDEVQVALVVGGVVAVVSGVVGVFAVLRGQSFAGHALADVGSTGGSGAFLVGAPPMWGFLVFSVAGAALMELIGIQRARGRDLATGIVLGGALGLSALFLYEDTTVHNTTGATMTVLFGSIFAISSSLTPWVVALSAISTAGVIVCYRPLLLASVHPDLAAAAGVPVRQIGAVFLGSLSVAVALSSITIGSILSTALLIGPAATAVRLARRPGLAMLWSALIAVVSVWLGVLLAYDSYTWPPKHQAWPASFFVVAVVFLFYLGADAGVSLRARLRRPAAGQVAGDGPAPAGVSG</sequence>
<evidence type="ECO:0000256" key="3">
    <source>
        <dbReference type="ARBA" id="ARBA00022692"/>
    </source>
</evidence>
<feature type="transmembrane region" description="Helical" evidence="7">
    <location>
        <begin position="230"/>
        <end position="250"/>
    </location>
</feature>
<gene>
    <name evidence="8" type="ORF">EFY87_06775</name>
</gene>
<dbReference type="AlphaFoldDB" id="A0A3M9MEH2"/>
<evidence type="ECO:0000256" key="5">
    <source>
        <dbReference type="ARBA" id="ARBA00023136"/>
    </source>
</evidence>
<keyword evidence="3 6" id="KW-0812">Transmembrane</keyword>
<evidence type="ECO:0000256" key="2">
    <source>
        <dbReference type="ARBA" id="ARBA00008034"/>
    </source>
</evidence>
<comment type="caution">
    <text evidence="8">The sequence shown here is derived from an EMBL/GenBank/DDBJ whole genome shotgun (WGS) entry which is preliminary data.</text>
</comment>
<evidence type="ECO:0000256" key="4">
    <source>
        <dbReference type="ARBA" id="ARBA00022989"/>
    </source>
</evidence>
<evidence type="ECO:0000313" key="9">
    <source>
        <dbReference type="Proteomes" id="UP000271678"/>
    </source>
</evidence>